<keyword evidence="2" id="KW-1185">Reference proteome</keyword>
<dbReference type="Gene3D" id="3.30.1240.10">
    <property type="match status" value="1"/>
</dbReference>
<reference evidence="1 2" key="1">
    <citation type="submission" date="2018-03" db="EMBL/GenBank/DDBJ databases">
        <title>Genome sequence of Clostridium vincentii DSM 10228.</title>
        <authorList>
            <person name="Poehlein A."/>
            <person name="Daniel R."/>
        </authorList>
    </citation>
    <scope>NUCLEOTIDE SEQUENCE [LARGE SCALE GENOMIC DNA]</scope>
    <source>
        <strain evidence="1 2">DSM 10228</strain>
    </source>
</reference>
<dbReference type="PANTHER" id="PTHR10000">
    <property type="entry name" value="PHOSPHOSERINE PHOSPHATASE"/>
    <property type="match status" value="1"/>
</dbReference>
<dbReference type="SFLD" id="SFLDG01140">
    <property type="entry name" value="C2.B:_Phosphomannomutase_and_P"/>
    <property type="match status" value="1"/>
</dbReference>
<evidence type="ECO:0000313" key="1">
    <source>
        <dbReference type="EMBL" id="PRR82756.1"/>
    </source>
</evidence>
<protein>
    <submittedName>
        <fullName evidence="1">Sugar phosphatase YidA</fullName>
        <ecNumber evidence="1">3.1.3.23</ecNumber>
    </submittedName>
</protein>
<evidence type="ECO:0000313" key="2">
    <source>
        <dbReference type="Proteomes" id="UP000239471"/>
    </source>
</evidence>
<dbReference type="CDD" id="cd07516">
    <property type="entry name" value="HAD_Pase"/>
    <property type="match status" value="1"/>
</dbReference>
<dbReference type="InterPro" id="IPR023214">
    <property type="entry name" value="HAD_sf"/>
</dbReference>
<accession>A0A2T0BFS1</accession>
<dbReference type="Proteomes" id="UP000239471">
    <property type="component" value="Unassembled WGS sequence"/>
</dbReference>
<dbReference type="SFLD" id="SFLDS00003">
    <property type="entry name" value="Haloacid_Dehalogenase"/>
    <property type="match status" value="1"/>
</dbReference>
<dbReference type="NCBIfam" id="TIGR00099">
    <property type="entry name" value="Cof-subfamily"/>
    <property type="match status" value="1"/>
</dbReference>
<dbReference type="RefSeq" id="WP_106059555.1">
    <property type="nucleotide sequence ID" value="NZ_PVXQ01000013.1"/>
</dbReference>
<keyword evidence="1" id="KW-0378">Hydrolase</keyword>
<dbReference type="Gene3D" id="3.40.50.1000">
    <property type="entry name" value="HAD superfamily/HAD-like"/>
    <property type="match status" value="1"/>
</dbReference>
<dbReference type="GO" id="GO:0050308">
    <property type="term" value="F:sugar-phosphatase activity"/>
    <property type="evidence" value="ECO:0007669"/>
    <property type="project" value="UniProtKB-EC"/>
</dbReference>
<dbReference type="EC" id="3.1.3.23" evidence="1"/>
<proteinExistence type="predicted"/>
<dbReference type="GO" id="GO:0000287">
    <property type="term" value="F:magnesium ion binding"/>
    <property type="evidence" value="ECO:0007669"/>
    <property type="project" value="TreeGrafter"/>
</dbReference>
<dbReference type="Pfam" id="PF08282">
    <property type="entry name" value="Hydrolase_3"/>
    <property type="match status" value="1"/>
</dbReference>
<comment type="caution">
    <text evidence="1">The sequence shown here is derived from an EMBL/GenBank/DDBJ whole genome shotgun (WGS) entry which is preliminary data.</text>
</comment>
<dbReference type="SUPFAM" id="SSF56784">
    <property type="entry name" value="HAD-like"/>
    <property type="match status" value="1"/>
</dbReference>
<dbReference type="EMBL" id="PVXQ01000013">
    <property type="protein sequence ID" value="PRR82756.1"/>
    <property type="molecule type" value="Genomic_DNA"/>
</dbReference>
<dbReference type="InterPro" id="IPR006379">
    <property type="entry name" value="HAD-SF_hydro_IIB"/>
</dbReference>
<dbReference type="AlphaFoldDB" id="A0A2T0BFS1"/>
<dbReference type="PANTHER" id="PTHR10000:SF8">
    <property type="entry name" value="HAD SUPERFAMILY HYDROLASE-LIKE, TYPE 3"/>
    <property type="match status" value="1"/>
</dbReference>
<sequence length="271" mass="30898">MYKLILSDLDETLLVNHHVPIENVQAIKKAREKGIKFVPATGRAFNMIPQILDEIDAYDKEGEFSICFNGALIVENKDNRILNFNGISFEQTNKLFKLSKNYDVCVLIFTMDMCYIYNANSDEVERKTAQKAPFKVMEVDNIDFLKGDKIAKILYEKKDVVYLKSIENDLQKDIEKLKVCASYSSNRYLEFNTLGIDKGFGLRWLANYLDIDTEDTIAIGDNYNDEKMIQAAGLGVCVTCAADDLKAQADYVTKHDYDQGAVKEVIEKYVL</sequence>
<dbReference type="InterPro" id="IPR036412">
    <property type="entry name" value="HAD-like_sf"/>
</dbReference>
<dbReference type="InterPro" id="IPR000150">
    <property type="entry name" value="Cof"/>
</dbReference>
<name>A0A2T0BFS1_9CLOT</name>
<gene>
    <name evidence="1" type="primary">yidA_5</name>
    <name evidence="1" type="ORF">CLVI_15660</name>
</gene>
<dbReference type="NCBIfam" id="TIGR01484">
    <property type="entry name" value="HAD-SF-IIB"/>
    <property type="match status" value="1"/>
</dbReference>
<dbReference type="OrthoDB" id="9781413at2"/>
<dbReference type="GO" id="GO:0005829">
    <property type="term" value="C:cytosol"/>
    <property type="evidence" value="ECO:0007669"/>
    <property type="project" value="TreeGrafter"/>
</dbReference>
<organism evidence="1 2">
    <name type="scientific">Clostridium vincentii</name>
    <dbReference type="NCBI Taxonomy" id="52704"/>
    <lineage>
        <taxon>Bacteria</taxon>
        <taxon>Bacillati</taxon>
        <taxon>Bacillota</taxon>
        <taxon>Clostridia</taxon>
        <taxon>Eubacteriales</taxon>
        <taxon>Clostridiaceae</taxon>
        <taxon>Clostridium</taxon>
    </lineage>
</organism>